<reference evidence="6 7" key="1">
    <citation type="submission" date="2023-01" db="EMBL/GenBank/DDBJ databases">
        <title>Analysis of 21 Apiospora genomes using comparative genomics revels a genus with tremendous synthesis potential of carbohydrate active enzymes and secondary metabolites.</title>
        <authorList>
            <person name="Sorensen T."/>
        </authorList>
    </citation>
    <scope>NUCLEOTIDE SEQUENCE [LARGE SCALE GENOMIC DNA]</scope>
    <source>
        <strain evidence="6 7">CBS 117206</strain>
    </source>
</reference>
<dbReference type="AlphaFoldDB" id="A0AAW0R583"/>
<comment type="caution">
    <text evidence="6">The sequence shown here is derived from an EMBL/GenBank/DDBJ whole genome shotgun (WGS) entry which is preliminary data.</text>
</comment>
<dbReference type="InterPro" id="IPR002938">
    <property type="entry name" value="FAD-bd"/>
</dbReference>
<organism evidence="6 7">
    <name type="scientific">Apiospora kogelbergensis</name>
    <dbReference type="NCBI Taxonomy" id="1337665"/>
    <lineage>
        <taxon>Eukaryota</taxon>
        <taxon>Fungi</taxon>
        <taxon>Dikarya</taxon>
        <taxon>Ascomycota</taxon>
        <taxon>Pezizomycotina</taxon>
        <taxon>Sordariomycetes</taxon>
        <taxon>Xylariomycetidae</taxon>
        <taxon>Amphisphaeriales</taxon>
        <taxon>Apiosporaceae</taxon>
        <taxon>Apiospora</taxon>
    </lineage>
</organism>
<gene>
    <name evidence="6" type="ORF">PG999_003993</name>
</gene>
<keyword evidence="7" id="KW-1185">Reference proteome</keyword>
<dbReference type="Pfam" id="PF01494">
    <property type="entry name" value="FAD_binding_3"/>
    <property type="match status" value="1"/>
</dbReference>
<dbReference type="PANTHER" id="PTHR46865">
    <property type="entry name" value="OXIDOREDUCTASE-RELATED"/>
    <property type="match status" value="1"/>
</dbReference>
<comment type="pathway">
    <text evidence="1">Secondary metabolite biosynthesis.</text>
</comment>
<dbReference type="Proteomes" id="UP001392437">
    <property type="component" value="Unassembled WGS sequence"/>
</dbReference>
<keyword evidence="2" id="KW-0285">Flavoprotein</keyword>
<dbReference type="EMBL" id="JAQQWP010000003">
    <property type="protein sequence ID" value="KAK8124075.1"/>
    <property type="molecule type" value="Genomic_DNA"/>
</dbReference>
<protein>
    <recommendedName>
        <fullName evidence="5">FAD-binding domain-containing protein</fullName>
    </recommendedName>
</protein>
<dbReference type="InterPro" id="IPR036188">
    <property type="entry name" value="FAD/NAD-bd_sf"/>
</dbReference>
<evidence type="ECO:0000256" key="4">
    <source>
        <dbReference type="ARBA" id="ARBA00023002"/>
    </source>
</evidence>
<dbReference type="GO" id="GO:0071949">
    <property type="term" value="F:FAD binding"/>
    <property type="evidence" value="ECO:0007669"/>
    <property type="project" value="InterPro"/>
</dbReference>
<dbReference type="PRINTS" id="PR00420">
    <property type="entry name" value="RNGMNOXGNASE"/>
</dbReference>
<evidence type="ECO:0000313" key="6">
    <source>
        <dbReference type="EMBL" id="KAK8124075.1"/>
    </source>
</evidence>
<dbReference type="InterPro" id="IPR051704">
    <property type="entry name" value="FAD_aromatic-hydroxylase"/>
</dbReference>
<keyword evidence="4" id="KW-0560">Oxidoreductase</keyword>
<evidence type="ECO:0000256" key="2">
    <source>
        <dbReference type="ARBA" id="ARBA00022630"/>
    </source>
</evidence>
<sequence>MEKFHVFKHSDSGPKFHPSGGKRLKVLISGAGIAGCCTAFWLARFGSEVTIVERSPQLRANGQQIDLRGQSIVIMKMMGLEPAVQAAKCPEPGVRWRNRRGGTIGCWGVNTSGEGSQTMTTDWEIMRGDLVNILYDATKDLEGVKYIFGRHIASFTQDEGSATAKVHVIFNDGGREDYDILVGADGIGSSTRKKMLGNDFPDPAYDMGFHVAFFTVPTRPGDTADWNVCMTAGGEAIMTRQDKPDLLRVYLFSRGPCGALDRTRTLGELKAAVAARFRDTADWETPRFVRDLLAAPEADDLYAQHQSQIRLPAGLWSRGRVALVGDAGYCTTVGGVGVTASFVGGYVLAGELKRRWEAEQRNPGSFDMTGAMRDYEREVRPLITSHQKSQKVIFRMMFPQNVVELWLVQGIIALITFLRLDKILFNWMHDEEPHRLEYPDYFGCAPVV</sequence>
<dbReference type="Gene3D" id="3.30.9.10">
    <property type="entry name" value="D-Amino Acid Oxidase, subunit A, domain 2"/>
    <property type="match status" value="1"/>
</dbReference>
<accession>A0AAW0R583</accession>
<dbReference type="Gene3D" id="3.50.50.60">
    <property type="entry name" value="FAD/NAD(P)-binding domain"/>
    <property type="match status" value="1"/>
</dbReference>
<dbReference type="SUPFAM" id="SSF51905">
    <property type="entry name" value="FAD/NAD(P)-binding domain"/>
    <property type="match status" value="1"/>
</dbReference>
<dbReference type="PANTHER" id="PTHR46865:SF7">
    <property type="entry name" value="MONOOXYGENASE, PUTATIVE (AFU_ORTHOLOGUE AFUA_8G07040)-RELATED"/>
    <property type="match status" value="1"/>
</dbReference>
<proteinExistence type="predicted"/>
<name>A0AAW0R583_9PEZI</name>
<evidence type="ECO:0000259" key="5">
    <source>
        <dbReference type="Pfam" id="PF01494"/>
    </source>
</evidence>
<dbReference type="GO" id="GO:0016491">
    <property type="term" value="F:oxidoreductase activity"/>
    <property type="evidence" value="ECO:0007669"/>
    <property type="project" value="UniProtKB-KW"/>
</dbReference>
<feature type="domain" description="FAD-binding" evidence="5">
    <location>
        <begin position="24"/>
        <end position="337"/>
    </location>
</feature>
<evidence type="ECO:0000256" key="1">
    <source>
        <dbReference type="ARBA" id="ARBA00005179"/>
    </source>
</evidence>
<evidence type="ECO:0000256" key="3">
    <source>
        <dbReference type="ARBA" id="ARBA00022827"/>
    </source>
</evidence>
<evidence type="ECO:0000313" key="7">
    <source>
        <dbReference type="Proteomes" id="UP001392437"/>
    </source>
</evidence>
<keyword evidence="3" id="KW-0274">FAD</keyword>